<dbReference type="InterPro" id="IPR001584">
    <property type="entry name" value="Integrase_cat-core"/>
</dbReference>
<dbReference type="PANTHER" id="PTHR37984:SF7">
    <property type="entry name" value="INTEGRASE CATALYTIC DOMAIN-CONTAINING PROTEIN"/>
    <property type="match status" value="1"/>
</dbReference>
<dbReference type="PANTHER" id="PTHR37984">
    <property type="entry name" value="PROTEIN CBG26694"/>
    <property type="match status" value="1"/>
</dbReference>
<dbReference type="AlphaFoldDB" id="A0A8S3SRW4"/>
<dbReference type="InterPro" id="IPR050951">
    <property type="entry name" value="Retrovirus_Pol_polyprotein"/>
</dbReference>
<keyword evidence="3" id="KW-1185">Reference proteome</keyword>
<accession>A0A8S3SRW4</accession>
<evidence type="ECO:0000313" key="3">
    <source>
        <dbReference type="Proteomes" id="UP000683360"/>
    </source>
</evidence>
<dbReference type="GO" id="GO:0015074">
    <property type="term" value="P:DNA integration"/>
    <property type="evidence" value="ECO:0007669"/>
    <property type="project" value="InterPro"/>
</dbReference>
<sequence>MDELINLIESGTPEFRHEFPPQLREYFQFREHLYTIDGVIIYKDRIVIPPSLRDEVLCALHAAHQGVTTMISRTESSNGAAGLITCLRRTFVTFEIPDELASDGGPEFNSSATRHFLRDWGLYHRLSSVSFPHSNCRTEVGVKTVKRMIADNTGPKGDLDTDAFQRAMLQYRNTPESDTKLSPAMCVFGHPIRDFIPIPPEDILLTILEGKL</sequence>
<dbReference type="GO" id="GO:0003676">
    <property type="term" value="F:nucleic acid binding"/>
    <property type="evidence" value="ECO:0007669"/>
    <property type="project" value="InterPro"/>
</dbReference>
<dbReference type="PROSITE" id="PS50994">
    <property type="entry name" value="INTEGRASE"/>
    <property type="match status" value="1"/>
</dbReference>
<dbReference type="EMBL" id="CAJPWZ010001674">
    <property type="protein sequence ID" value="CAG2221008.1"/>
    <property type="molecule type" value="Genomic_DNA"/>
</dbReference>
<dbReference type="Proteomes" id="UP000683360">
    <property type="component" value="Unassembled WGS sequence"/>
</dbReference>
<dbReference type="SUPFAM" id="SSF53098">
    <property type="entry name" value="Ribonuclease H-like"/>
    <property type="match status" value="1"/>
</dbReference>
<dbReference type="Gene3D" id="3.30.420.10">
    <property type="entry name" value="Ribonuclease H-like superfamily/Ribonuclease H"/>
    <property type="match status" value="1"/>
</dbReference>
<protein>
    <recommendedName>
        <fullName evidence="1">Integrase catalytic domain-containing protein</fullName>
    </recommendedName>
</protein>
<organism evidence="2 3">
    <name type="scientific">Mytilus edulis</name>
    <name type="common">Blue mussel</name>
    <dbReference type="NCBI Taxonomy" id="6550"/>
    <lineage>
        <taxon>Eukaryota</taxon>
        <taxon>Metazoa</taxon>
        <taxon>Spiralia</taxon>
        <taxon>Lophotrochozoa</taxon>
        <taxon>Mollusca</taxon>
        <taxon>Bivalvia</taxon>
        <taxon>Autobranchia</taxon>
        <taxon>Pteriomorphia</taxon>
        <taxon>Mytilida</taxon>
        <taxon>Mytiloidea</taxon>
        <taxon>Mytilidae</taxon>
        <taxon>Mytilinae</taxon>
        <taxon>Mytilus</taxon>
    </lineage>
</organism>
<comment type="caution">
    <text evidence="2">The sequence shown here is derived from an EMBL/GenBank/DDBJ whole genome shotgun (WGS) entry which is preliminary data.</text>
</comment>
<dbReference type="InterPro" id="IPR036397">
    <property type="entry name" value="RNaseH_sf"/>
</dbReference>
<reference evidence="2" key="1">
    <citation type="submission" date="2021-03" db="EMBL/GenBank/DDBJ databases">
        <authorList>
            <person name="Bekaert M."/>
        </authorList>
    </citation>
    <scope>NUCLEOTIDE SEQUENCE</scope>
</reference>
<gene>
    <name evidence="2" type="ORF">MEDL_34409</name>
</gene>
<dbReference type="InterPro" id="IPR012337">
    <property type="entry name" value="RNaseH-like_sf"/>
</dbReference>
<feature type="domain" description="Integrase catalytic" evidence="1">
    <location>
        <begin position="16"/>
        <end position="191"/>
    </location>
</feature>
<proteinExistence type="predicted"/>
<name>A0A8S3SRW4_MYTED</name>
<evidence type="ECO:0000313" key="2">
    <source>
        <dbReference type="EMBL" id="CAG2221008.1"/>
    </source>
</evidence>
<dbReference type="OrthoDB" id="2286242at2759"/>
<evidence type="ECO:0000259" key="1">
    <source>
        <dbReference type="PROSITE" id="PS50994"/>
    </source>
</evidence>